<dbReference type="Gene3D" id="1.20.1250.20">
    <property type="entry name" value="MFS general substrate transporter like domains"/>
    <property type="match status" value="2"/>
</dbReference>
<dbReference type="PANTHER" id="PTHR23501">
    <property type="entry name" value="MAJOR FACILITATOR SUPERFAMILY"/>
    <property type="match status" value="1"/>
</dbReference>
<keyword evidence="10" id="KW-1185">Reference proteome</keyword>
<feature type="transmembrane region" description="Helical" evidence="7">
    <location>
        <begin position="129"/>
        <end position="147"/>
    </location>
</feature>
<keyword evidence="6 7" id="KW-0472">Membrane</keyword>
<keyword evidence="5 7" id="KW-1133">Transmembrane helix</keyword>
<evidence type="ECO:0000259" key="8">
    <source>
        <dbReference type="PROSITE" id="PS50850"/>
    </source>
</evidence>
<gene>
    <name evidence="9" type="ORF">BGAL_0442g00070</name>
</gene>
<dbReference type="PANTHER" id="PTHR23501:SF12">
    <property type="entry name" value="MAJOR FACILITATOR SUPERFAMILY (MFS) PROFILE DOMAIN-CONTAINING PROTEIN-RELATED"/>
    <property type="match status" value="1"/>
</dbReference>
<evidence type="ECO:0000256" key="7">
    <source>
        <dbReference type="SAM" id="Phobius"/>
    </source>
</evidence>
<feature type="transmembrane region" description="Helical" evidence="7">
    <location>
        <begin position="321"/>
        <end position="340"/>
    </location>
</feature>
<feature type="transmembrane region" description="Helical" evidence="7">
    <location>
        <begin position="583"/>
        <end position="601"/>
    </location>
</feature>
<feature type="transmembrane region" description="Helical" evidence="7">
    <location>
        <begin position="289"/>
        <end position="315"/>
    </location>
</feature>
<sequence>MDFKGTHLRLSSGVFDESSKSSSESTESFLGLIESPPSVITFPRPNSIFPLEKYVPDEKGSREQLLQHGRQFSDLQVPLVSESKTISTWKWIIVFCGLSIGEFLAGLDATIVADAQGPILRSLGEIEKVAWIGVADPLGSGATILLMGSCYGIFQIKHMYMFSMLLFEVGSAICGASTSMNVMIVGRIMVGIGGAGIDLGALNYLSNFTPPRTRPIYNAILGISFGLGNILGPVIGGAFANTPALGWRWSFYINLPLAAIMTPLFLLLLPKHNPMPSISISKKLKLIDFLGFVLHVIVWASFLVGVTMGGSAWSWSSISSIAVWTLFGISFCCYVIQQSLCILTTSSHRVFPVHFLRSRTLILLFIATAATMTALVTPIFYIPLLYQFAHGSSPMASALNLIPAIAAFFIIILCTGALLPRIGYYKAIYILASVFMIVGGIFMSRVTINTSNRTIYLYSILIGIGVGMIFQIAYDIGMSKVSSMGAQDTTATEESGGDEQKLIAYINVAQVGCAGIALSIAGCIYQNLGVKKLQEVFGDGVPVEIIREALGGLKGEGLGDMGPIDGDIMKSALDAVVATVGNVYWLVVAAGVVCAICGLGMKWEKVVLEPELEGNRRFSVNYEAIV</sequence>
<feature type="transmembrane region" description="Helical" evidence="7">
    <location>
        <begin position="217"/>
        <end position="239"/>
    </location>
</feature>
<feature type="transmembrane region" description="Helical" evidence="7">
    <location>
        <begin position="251"/>
        <end position="269"/>
    </location>
</feature>
<feature type="transmembrane region" description="Helical" evidence="7">
    <location>
        <begin position="159"/>
        <end position="178"/>
    </location>
</feature>
<keyword evidence="3" id="KW-0813">Transport</keyword>
<comment type="caution">
    <text evidence="9">The sequence shown here is derived from an EMBL/GenBank/DDBJ whole genome shotgun (WGS) entry which is preliminary data.</text>
</comment>
<dbReference type="InterPro" id="IPR011701">
    <property type="entry name" value="MFS"/>
</dbReference>
<dbReference type="GO" id="GO:0022857">
    <property type="term" value="F:transmembrane transporter activity"/>
    <property type="evidence" value="ECO:0007669"/>
    <property type="project" value="InterPro"/>
</dbReference>
<dbReference type="InterPro" id="IPR020846">
    <property type="entry name" value="MFS_dom"/>
</dbReference>
<dbReference type="OrthoDB" id="10021397at2759"/>
<evidence type="ECO:0000256" key="5">
    <source>
        <dbReference type="ARBA" id="ARBA00022989"/>
    </source>
</evidence>
<feature type="transmembrane region" description="Helical" evidence="7">
    <location>
        <begin position="454"/>
        <end position="474"/>
    </location>
</feature>
<dbReference type="Proteomes" id="UP000308671">
    <property type="component" value="Unassembled WGS sequence"/>
</dbReference>
<evidence type="ECO:0000256" key="2">
    <source>
        <dbReference type="ARBA" id="ARBA00007520"/>
    </source>
</evidence>
<evidence type="ECO:0000313" key="9">
    <source>
        <dbReference type="EMBL" id="THV45870.1"/>
    </source>
</evidence>
<evidence type="ECO:0000256" key="1">
    <source>
        <dbReference type="ARBA" id="ARBA00004141"/>
    </source>
</evidence>
<feature type="transmembrane region" description="Helical" evidence="7">
    <location>
        <begin position="427"/>
        <end position="448"/>
    </location>
</feature>
<proteinExistence type="inferred from homology"/>
<feature type="transmembrane region" description="Helical" evidence="7">
    <location>
        <begin position="401"/>
        <end position="420"/>
    </location>
</feature>
<keyword evidence="4 7" id="KW-0812">Transmembrane</keyword>
<feature type="transmembrane region" description="Helical" evidence="7">
    <location>
        <begin position="91"/>
        <end position="109"/>
    </location>
</feature>
<accession>A0A4S8QMJ1</accession>
<feature type="domain" description="Major facilitator superfamily (MFS) profile" evidence="8">
    <location>
        <begin position="94"/>
        <end position="626"/>
    </location>
</feature>
<dbReference type="EMBL" id="PQXL01000441">
    <property type="protein sequence ID" value="THV45870.1"/>
    <property type="molecule type" value="Genomic_DNA"/>
</dbReference>
<protein>
    <recommendedName>
        <fullName evidence="8">Major facilitator superfamily (MFS) profile domain-containing protein</fullName>
    </recommendedName>
</protein>
<dbReference type="InterPro" id="IPR036259">
    <property type="entry name" value="MFS_trans_sf"/>
</dbReference>
<comment type="similarity">
    <text evidence="2">Belongs to the major facilitator superfamily. TCR/Tet family.</text>
</comment>
<feature type="transmembrane region" description="Helical" evidence="7">
    <location>
        <begin position="184"/>
        <end position="205"/>
    </location>
</feature>
<reference evidence="9 10" key="1">
    <citation type="submission" date="2017-12" db="EMBL/GenBank/DDBJ databases">
        <title>Comparative genomics of Botrytis spp.</title>
        <authorList>
            <person name="Valero-Jimenez C.A."/>
            <person name="Tapia P."/>
            <person name="Veloso J."/>
            <person name="Silva-Moreno E."/>
            <person name="Staats M."/>
            <person name="Valdes J.H."/>
            <person name="Van Kan J.A.L."/>
        </authorList>
    </citation>
    <scope>NUCLEOTIDE SEQUENCE [LARGE SCALE GENOMIC DNA]</scope>
    <source>
        <strain evidence="9 10">MUCL435</strain>
    </source>
</reference>
<evidence type="ECO:0000256" key="6">
    <source>
        <dbReference type="ARBA" id="ARBA00023136"/>
    </source>
</evidence>
<dbReference type="Pfam" id="PF07690">
    <property type="entry name" value="MFS_1"/>
    <property type="match status" value="1"/>
</dbReference>
<feature type="transmembrane region" description="Helical" evidence="7">
    <location>
        <begin position="502"/>
        <end position="528"/>
    </location>
</feature>
<name>A0A4S8QMJ1_9HELO</name>
<feature type="transmembrane region" description="Helical" evidence="7">
    <location>
        <begin position="361"/>
        <end position="381"/>
    </location>
</feature>
<dbReference type="PROSITE" id="PS50850">
    <property type="entry name" value="MFS"/>
    <property type="match status" value="1"/>
</dbReference>
<evidence type="ECO:0000313" key="10">
    <source>
        <dbReference type="Proteomes" id="UP000308671"/>
    </source>
</evidence>
<organism evidence="9 10">
    <name type="scientific">Botrytis galanthina</name>
    <dbReference type="NCBI Taxonomy" id="278940"/>
    <lineage>
        <taxon>Eukaryota</taxon>
        <taxon>Fungi</taxon>
        <taxon>Dikarya</taxon>
        <taxon>Ascomycota</taxon>
        <taxon>Pezizomycotina</taxon>
        <taxon>Leotiomycetes</taxon>
        <taxon>Helotiales</taxon>
        <taxon>Sclerotiniaceae</taxon>
        <taxon>Botrytis</taxon>
    </lineage>
</organism>
<dbReference type="AlphaFoldDB" id="A0A4S8QMJ1"/>
<comment type="subcellular location">
    <subcellularLocation>
        <location evidence="1">Membrane</location>
        <topology evidence="1">Multi-pass membrane protein</topology>
    </subcellularLocation>
</comment>
<evidence type="ECO:0000256" key="4">
    <source>
        <dbReference type="ARBA" id="ARBA00022692"/>
    </source>
</evidence>
<evidence type="ECO:0000256" key="3">
    <source>
        <dbReference type="ARBA" id="ARBA00022448"/>
    </source>
</evidence>
<dbReference type="SUPFAM" id="SSF103473">
    <property type="entry name" value="MFS general substrate transporter"/>
    <property type="match status" value="1"/>
</dbReference>
<dbReference type="GO" id="GO:0005886">
    <property type="term" value="C:plasma membrane"/>
    <property type="evidence" value="ECO:0007669"/>
    <property type="project" value="TreeGrafter"/>
</dbReference>